<dbReference type="STRING" id="405671.SAMN05421827_111192"/>
<feature type="transmembrane region" description="Helical" evidence="1">
    <location>
        <begin position="102"/>
        <end position="119"/>
    </location>
</feature>
<proteinExistence type="predicted"/>
<reference evidence="3" key="1">
    <citation type="submission" date="2016-10" db="EMBL/GenBank/DDBJ databases">
        <authorList>
            <person name="Varghese N."/>
            <person name="Submissions S."/>
        </authorList>
    </citation>
    <scope>NUCLEOTIDE SEQUENCE [LARGE SCALE GENOMIC DNA]</scope>
    <source>
        <strain evidence="3">DSM 17933</strain>
    </source>
</reference>
<dbReference type="AlphaFoldDB" id="A0A1G7XF75"/>
<dbReference type="EMBL" id="FNCH01000011">
    <property type="protein sequence ID" value="SDG82872.1"/>
    <property type="molecule type" value="Genomic_DNA"/>
</dbReference>
<protein>
    <submittedName>
        <fullName evidence="2">Uncharacterized protein</fullName>
    </submittedName>
</protein>
<gene>
    <name evidence="2" type="ORF">SAMN05421827_111192</name>
</gene>
<keyword evidence="3" id="KW-1185">Reference proteome</keyword>
<evidence type="ECO:0000313" key="3">
    <source>
        <dbReference type="Proteomes" id="UP000199643"/>
    </source>
</evidence>
<evidence type="ECO:0000256" key="1">
    <source>
        <dbReference type="SAM" id="Phobius"/>
    </source>
</evidence>
<organism evidence="2 3">
    <name type="scientific">Pedobacter terrae</name>
    <dbReference type="NCBI Taxonomy" id="405671"/>
    <lineage>
        <taxon>Bacteria</taxon>
        <taxon>Pseudomonadati</taxon>
        <taxon>Bacteroidota</taxon>
        <taxon>Sphingobacteriia</taxon>
        <taxon>Sphingobacteriales</taxon>
        <taxon>Sphingobacteriaceae</taxon>
        <taxon>Pedobacter</taxon>
    </lineage>
</organism>
<sequence>MNFKRIFSIIVGFGTIGLLSSLFAKLQGAIFPTSLQLFELDTWTSYDVIQLVIKLVCFYMSCIVGGMVTSLCGGENKQQYITGICISLVIIWLWISTINPPWFWALALSGIIPFIQIGTKLKPRLLDAISSRNVCS</sequence>
<keyword evidence="1" id="KW-0812">Transmembrane</keyword>
<dbReference type="OrthoDB" id="956771at2"/>
<name>A0A1G7XF75_9SPHI</name>
<dbReference type="Proteomes" id="UP000199643">
    <property type="component" value="Unassembled WGS sequence"/>
</dbReference>
<feature type="transmembrane region" description="Helical" evidence="1">
    <location>
        <begin position="48"/>
        <end position="68"/>
    </location>
</feature>
<keyword evidence="1" id="KW-0472">Membrane</keyword>
<dbReference type="RefSeq" id="WP_090501306.1">
    <property type="nucleotide sequence ID" value="NZ_FNCH01000011.1"/>
</dbReference>
<feature type="transmembrane region" description="Helical" evidence="1">
    <location>
        <begin position="80"/>
        <end position="96"/>
    </location>
</feature>
<accession>A0A1G7XF75</accession>
<keyword evidence="1" id="KW-1133">Transmembrane helix</keyword>
<evidence type="ECO:0000313" key="2">
    <source>
        <dbReference type="EMBL" id="SDG82872.1"/>
    </source>
</evidence>